<protein>
    <submittedName>
        <fullName evidence="1">Uncharacterized protein</fullName>
    </submittedName>
</protein>
<gene>
    <name evidence="1" type="ORF">Dcar01_02806</name>
</gene>
<evidence type="ECO:0000313" key="2">
    <source>
        <dbReference type="Proteomes" id="UP001401887"/>
    </source>
</evidence>
<proteinExistence type="predicted"/>
<organism evidence="1 2">
    <name type="scientific">Deinococcus carri</name>
    <dbReference type="NCBI Taxonomy" id="1211323"/>
    <lineage>
        <taxon>Bacteria</taxon>
        <taxon>Thermotogati</taxon>
        <taxon>Deinococcota</taxon>
        <taxon>Deinococci</taxon>
        <taxon>Deinococcales</taxon>
        <taxon>Deinococcaceae</taxon>
        <taxon>Deinococcus</taxon>
    </lineage>
</organism>
<accession>A0ABP9WCU4</accession>
<evidence type="ECO:0000313" key="1">
    <source>
        <dbReference type="EMBL" id="GAA5514057.1"/>
    </source>
</evidence>
<dbReference type="EMBL" id="BAABRP010000012">
    <property type="protein sequence ID" value="GAA5514057.1"/>
    <property type="molecule type" value="Genomic_DNA"/>
</dbReference>
<name>A0ABP9WCU4_9DEIO</name>
<keyword evidence="2" id="KW-1185">Reference proteome</keyword>
<reference evidence="1 2" key="1">
    <citation type="submission" date="2024-02" db="EMBL/GenBank/DDBJ databases">
        <title>Deinococcus carri NBRC 110142.</title>
        <authorList>
            <person name="Ichikawa N."/>
            <person name="Katano-Makiyama Y."/>
            <person name="Hidaka K."/>
        </authorList>
    </citation>
    <scope>NUCLEOTIDE SEQUENCE [LARGE SCALE GENOMIC DNA]</scope>
    <source>
        <strain evidence="1 2">NBRC 110142</strain>
    </source>
</reference>
<sequence length="123" mass="13591">MSGECPPFPDVVRDLAERCPELLEVKAHWIAVTLDDRRDVVAQVTDGEIRWNWGGLAIFQAALVSWCVQQGWQPHLWLNSVQWCALAHYRPTVPDIGEGGQHPAEALVRSVLATLAEQDGGPA</sequence>
<comment type="caution">
    <text evidence="1">The sequence shown here is derived from an EMBL/GenBank/DDBJ whole genome shotgun (WGS) entry which is preliminary data.</text>
</comment>
<dbReference type="RefSeq" id="WP_345466291.1">
    <property type="nucleotide sequence ID" value="NZ_BAABRP010000012.1"/>
</dbReference>
<dbReference type="Proteomes" id="UP001401887">
    <property type="component" value="Unassembled WGS sequence"/>
</dbReference>